<dbReference type="STRING" id="158190.SpiGrapes_0949"/>
<dbReference type="Proteomes" id="UP000005632">
    <property type="component" value="Chromosome"/>
</dbReference>
<dbReference type="EMBL" id="CP003155">
    <property type="protein sequence ID" value="AEV28775.1"/>
    <property type="molecule type" value="Genomic_DNA"/>
</dbReference>
<dbReference type="GO" id="GO:0006040">
    <property type="term" value="P:amino sugar metabolic process"/>
    <property type="evidence" value="ECO:0007669"/>
    <property type="project" value="InterPro"/>
</dbReference>
<dbReference type="CDD" id="cd24050">
    <property type="entry name" value="ASKHA_NBD_ANMK"/>
    <property type="match status" value="1"/>
</dbReference>
<dbReference type="GO" id="GO:0005524">
    <property type="term" value="F:ATP binding"/>
    <property type="evidence" value="ECO:0007669"/>
    <property type="project" value="UniProtKB-UniRule"/>
</dbReference>
<comment type="catalytic activity">
    <reaction evidence="1">
        <text>1,6-anhydro-N-acetyl-beta-muramate + ATP + H2O = N-acetyl-D-muramate 6-phosphate + ADP + H(+)</text>
        <dbReference type="Rhea" id="RHEA:24952"/>
        <dbReference type="ChEBI" id="CHEBI:15377"/>
        <dbReference type="ChEBI" id="CHEBI:15378"/>
        <dbReference type="ChEBI" id="CHEBI:30616"/>
        <dbReference type="ChEBI" id="CHEBI:58690"/>
        <dbReference type="ChEBI" id="CHEBI:58722"/>
        <dbReference type="ChEBI" id="CHEBI:456216"/>
        <dbReference type="EC" id="2.7.1.170"/>
    </reaction>
</comment>
<dbReference type="UniPathway" id="UPA00343"/>
<comment type="pathway">
    <text evidence="1">Amino-sugar metabolism; 1,6-anhydro-N-acetylmuramate degradation.</text>
</comment>
<dbReference type="UniPathway" id="UPA00544"/>
<dbReference type="Gene3D" id="3.30.420.40">
    <property type="match status" value="2"/>
</dbReference>
<dbReference type="HOGENOM" id="CLU_038782_1_0_12"/>
<name>G8QRC2_SPHPG</name>
<dbReference type="GO" id="GO:0016773">
    <property type="term" value="F:phosphotransferase activity, alcohol group as acceptor"/>
    <property type="evidence" value="ECO:0007669"/>
    <property type="project" value="UniProtKB-UniRule"/>
</dbReference>
<organism evidence="2 3">
    <name type="scientific">Sphaerochaeta pleomorpha (strain ATCC BAA-1885 / DSM 22778 / Grapes)</name>
    <dbReference type="NCBI Taxonomy" id="158190"/>
    <lineage>
        <taxon>Bacteria</taxon>
        <taxon>Pseudomonadati</taxon>
        <taxon>Spirochaetota</taxon>
        <taxon>Spirochaetia</taxon>
        <taxon>Spirochaetales</taxon>
        <taxon>Sphaerochaetaceae</taxon>
        <taxon>Sphaerochaeta</taxon>
    </lineage>
</organism>
<dbReference type="GO" id="GO:0016301">
    <property type="term" value="F:kinase activity"/>
    <property type="evidence" value="ECO:0007669"/>
    <property type="project" value="UniProtKB-KW"/>
</dbReference>
<dbReference type="RefSeq" id="WP_014269624.1">
    <property type="nucleotide sequence ID" value="NC_016633.1"/>
</dbReference>
<comment type="similarity">
    <text evidence="1">Belongs to the anhydro-N-acetylmuramic acid kinase family.</text>
</comment>
<reference evidence="2 3" key="1">
    <citation type="submission" date="2011-11" db="EMBL/GenBank/DDBJ databases">
        <title>Complete sequence of Spirochaeta sp. grapes.</title>
        <authorList>
            <consortium name="US DOE Joint Genome Institute"/>
            <person name="Lucas S."/>
            <person name="Han J."/>
            <person name="Lapidus A."/>
            <person name="Cheng J.-F."/>
            <person name="Goodwin L."/>
            <person name="Pitluck S."/>
            <person name="Peters L."/>
            <person name="Ovchinnikova G."/>
            <person name="Munk A.C."/>
            <person name="Detter J.C."/>
            <person name="Han C."/>
            <person name="Tapia R."/>
            <person name="Land M."/>
            <person name="Hauser L."/>
            <person name="Kyrpides N."/>
            <person name="Ivanova N."/>
            <person name="Pagani I."/>
            <person name="Ritalahtilisa K."/>
            <person name="Loeffler F."/>
            <person name="Woyke T."/>
        </authorList>
    </citation>
    <scope>NUCLEOTIDE SEQUENCE [LARGE SCALE GENOMIC DNA]</scope>
    <source>
        <strain evidence="3">ATCC BAA-1885 / DSM 22778 / Grapes</strain>
    </source>
</reference>
<keyword evidence="3" id="KW-1185">Reference proteome</keyword>
<keyword evidence="1" id="KW-0067">ATP-binding</keyword>
<sequence>MNTVQPLASKSRKLCIGLMSGTCCDGIDAVLVAIEGRGTKLKVTELAFVSIPYEKKFRARLLTLSRGEEGGSRELCLMNFTLGQLFVSAAKAVCKEAKVSTSEIDLIGSHGHTFYHIPEAQDYFGKPVSATMQLGEASLLSEAFGCPVVSDFRVRDMAAGGQGAPLVPYTEYLLYRSETETVALQNLGGIGNLTVIPKHALPEQILAFDTGPGNMVIDELVYRYSSGVESYDKNGDLGRKGKISNSLVQWMLENDGYLTRFPPKTTGRERYGIPFVDLVEHQGVALGLSPFDIIASATYYTAFCISYSLSHFCPVPVDRLTVGGGGIHNSFLMDELKQLLPHMPVNTQEDLGFNSDSKEAVAFAVLANEAIAGRPNTLIGATGASHAVVMGKILL</sequence>
<comment type="function">
    <text evidence="1">Catalyzes the specific phosphorylation of 1,6-anhydro-N-acetylmuramic acid (anhMurNAc) with the simultaneous cleavage of the 1,6-anhydro ring, generating MurNAc-6-P. Is required for the utilization of anhMurNAc either imported from the medium or derived from its own cell wall murein, and thus plays a role in cell wall recycling.</text>
</comment>
<dbReference type="Pfam" id="PF03702">
    <property type="entry name" value="AnmK"/>
    <property type="match status" value="1"/>
</dbReference>
<keyword evidence="1" id="KW-0547">Nucleotide-binding</keyword>
<dbReference type="GO" id="GO:0009254">
    <property type="term" value="P:peptidoglycan turnover"/>
    <property type="evidence" value="ECO:0007669"/>
    <property type="project" value="UniProtKB-UniRule"/>
</dbReference>
<dbReference type="EC" id="2.7.1.170" evidence="1"/>
<evidence type="ECO:0000313" key="3">
    <source>
        <dbReference type="Proteomes" id="UP000005632"/>
    </source>
</evidence>
<accession>G8QRC2</accession>
<feature type="binding site" evidence="1">
    <location>
        <begin position="21"/>
        <end position="28"/>
    </location>
    <ligand>
        <name>ATP</name>
        <dbReference type="ChEBI" id="CHEBI:30616"/>
    </ligand>
</feature>
<dbReference type="PANTHER" id="PTHR30605">
    <property type="entry name" value="ANHYDRO-N-ACETYLMURAMIC ACID KINASE"/>
    <property type="match status" value="1"/>
</dbReference>
<dbReference type="eggNOG" id="COG2377">
    <property type="taxonomic scope" value="Bacteria"/>
</dbReference>
<proteinExistence type="inferred from homology"/>
<keyword evidence="1" id="KW-0418">Kinase</keyword>
<dbReference type="AlphaFoldDB" id="G8QRC2"/>
<comment type="pathway">
    <text evidence="1">Cell wall biogenesis; peptidoglycan recycling.</text>
</comment>
<dbReference type="NCBIfam" id="NF007148">
    <property type="entry name" value="PRK09585.3-2"/>
    <property type="match status" value="1"/>
</dbReference>
<dbReference type="OrthoDB" id="9763949at2"/>
<gene>
    <name evidence="1" type="primary">anmK</name>
    <name evidence="2" type="ordered locus">SpiGrapes_0949</name>
</gene>
<dbReference type="InterPro" id="IPR043129">
    <property type="entry name" value="ATPase_NBD"/>
</dbReference>
<dbReference type="HAMAP" id="MF_01270">
    <property type="entry name" value="AnhMurNAc_kinase"/>
    <property type="match status" value="1"/>
</dbReference>
<evidence type="ECO:0000256" key="1">
    <source>
        <dbReference type="HAMAP-Rule" id="MF_01270"/>
    </source>
</evidence>
<evidence type="ECO:0000313" key="2">
    <source>
        <dbReference type="EMBL" id="AEV28775.1"/>
    </source>
</evidence>
<dbReference type="InterPro" id="IPR005338">
    <property type="entry name" value="Anhydro_N_Ac-Mur_kinase"/>
</dbReference>
<protein>
    <recommendedName>
        <fullName evidence="1">Anhydro-N-acetylmuramic acid kinase</fullName>
        <ecNumber evidence="1">2.7.1.170</ecNumber>
    </recommendedName>
    <alternativeName>
        <fullName evidence="1">AnhMurNAc kinase</fullName>
    </alternativeName>
</protein>
<keyword evidence="1" id="KW-0808">Transferase</keyword>
<dbReference type="GO" id="GO:0097175">
    <property type="term" value="P:1,6-anhydro-N-acetyl-beta-muramic acid catabolic process"/>
    <property type="evidence" value="ECO:0007669"/>
    <property type="project" value="UniProtKB-UniRule"/>
</dbReference>
<dbReference type="KEGG" id="sgp:SpiGrapes_0949"/>
<dbReference type="PANTHER" id="PTHR30605:SF0">
    <property type="entry name" value="ANHYDRO-N-ACETYLMURAMIC ACID KINASE"/>
    <property type="match status" value="1"/>
</dbReference>
<dbReference type="SUPFAM" id="SSF53067">
    <property type="entry name" value="Actin-like ATPase domain"/>
    <property type="match status" value="1"/>
</dbReference>
<keyword evidence="1" id="KW-0119">Carbohydrate metabolism</keyword>